<feature type="non-terminal residue" evidence="2">
    <location>
        <position position="1"/>
    </location>
</feature>
<reference evidence="2" key="1">
    <citation type="submission" date="2018-05" db="EMBL/GenBank/DDBJ databases">
        <authorList>
            <person name="Lanie J.A."/>
            <person name="Ng W.-L."/>
            <person name="Kazmierczak K.M."/>
            <person name="Andrzejewski T.M."/>
            <person name="Davidsen T.M."/>
            <person name="Wayne K.J."/>
            <person name="Tettelin H."/>
            <person name="Glass J.I."/>
            <person name="Rusch D."/>
            <person name="Podicherti R."/>
            <person name="Tsui H.-C.T."/>
            <person name="Winkler M.E."/>
        </authorList>
    </citation>
    <scope>NUCLEOTIDE SEQUENCE</scope>
</reference>
<name>A0A382UR80_9ZZZZ</name>
<sequence length="291" mass="34777">LIVGFVLIILLQTIDYFEVLINNQHNLNSFWGGIPSIVNSILMPFIIYVLFVSNYVLIISLSIYLIMRGFWVAVIGLSSVFPKGINVKKLNYSKYYTSKLYKYDIDHYSIIIDKICSSIFSISFLIIMFIISLSFFFSTFILLLLGSDYIFVILNSSLNYKPPGWLLIPFVLMYFFLGIIHFMDFILLGPLKRIKWNWFTRHYSKITKFYSIITLTKFYEILFYTFTSRLKKRYIYLFIISLIFLIKFWGNWSFYNYHLFSEYVDTNKLFSFKKYEDKYEKHLQLSNAKFA</sequence>
<feature type="transmembrane region" description="Helical" evidence="1">
    <location>
        <begin position="209"/>
        <end position="227"/>
    </location>
</feature>
<accession>A0A382UR80</accession>
<evidence type="ECO:0000256" key="1">
    <source>
        <dbReference type="SAM" id="Phobius"/>
    </source>
</evidence>
<gene>
    <name evidence="2" type="ORF">METZ01_LOCUS389600</name>
</gene>
<feature type="transmembrane region" description="Helical" evidence="1">
    <location>
        <begin position="233"/>
        <end position="250"/>
    </location>
</feature>
<organism evidence="2">
    <name type="scientific">marine metagenome</name>
    <dbReference type="NCBI Taxonomy" id="408172"/>
    <lineage>
        <taxon>unclassified sequences</taxon>
        <taxon>metagenomes</taxon>
        <taxon>ecological metagenomes</taxon>
    </lineage>
</organism>
<dbReference type="EMBL" id="UINC01146173">
    <property type="protein sequence ID" value="SVD36746.1"/>
    <property type="molecule type" value="Genomic_DNA"/>
</dbReference>
<feature type="non-terminal residue" evidence="2">
    <location>
        <position position="291"/>
    </location>
</feature>
<evidence type="ECO:0000313" key="2">
    <source>
        <dbReference type="EMBL" id="SVD36746.1"/>
    </source>
</evidence>
<feature type="transmembrane region" description="Helical" evidence="1">
    <location>
        <begin position="119"/>
        <end position="145"/>
    </location>
</feature>
<dbReference type="AlphaFoldDB" id="A0A382UR80"/>
<keyword evidence="1" id="KW-0472">Membrane</keyword>
<proteinExistence type="predicted"/>
<keyword evidence="1" id="KW-1133">Transmembrane helix</keyword>
<protein>
    <submittedName>
        <fullName evidence="2">Uncharacterized protein</fullName>
    </submittedName>
</protein>
<feature type="transmembrane region" description="Helical" evidence="1">
    <location>
        <begin position="165"/>
        <end position="188"/>
    </location>
</feature>
<keyword evidence="1" id="KW-0812">Transmembrane</keyword>